<evidence type="ECO:0000256" key="1">
    <source>
        <dbReference type="SAM" id="MobiDB-lite"/>
    </source>
</evidence>
<sequence>MDTVSNQTRAGSSTTRQEQPLRSPFPHLDVAQWHFPKFAHKHAQIINVNEAHDEKLSRGAKIADAVASTVGSWPFIIIQSLVLLSWIILNVVGWIKAWDPYPFILLNLALSFQAAYAAPFVMMSQNRQAQKDRLTAENDYLTDCKGEEELRNVMEHLDHQDHMIIQLLEHIEAQHERIEALHQLILQRLEQAPAEVVKSALTIDAPSSHLAADQQQ</sequence>
<dbReference type="OrthoDB" id="9795736at2"/>
<accession>A0A401ZNS3</accession>
<organism evidence="3 4">
    <name type="scientific">Dictyobacter aurantiacus</name>
    <dbReference type="NCBI Taxonomy" id="1936993"/>
    <lineage>
        <taxon>Bacteria</taxon>
        <taxon>Bacillati</taxon>
        <taxon>Chloroflexota</taxon>
        <taxon>Ktedonobacteria</taxon>
        <taxon>Ktedonobacterales</taxon>
        <taxon>Dictyobacteraceae</taxon>
        <taxon>Dictyobacter</taxon>
    </lineage>
</organism>
<dbReference type="EMBL" id="BIFQ01000002">
    <property type="protein sequence ID" value="GCE08519.1"/>
    <property type="molecule type" value="Genomic_DNA"/>
</dbReference>
<comment type="caution">
    <text evidence="3">The sequence shown here is derived from an EMBL/GenBank/DDBJ whole genome shotgun (WGS) entry which is preliminary data.</text>
</comment>
<dbReference type="PANTHER" id="PTHR41386:SF1">
    <property type="entry name" value="MEMBRANE PROTEIN"/>
    <property type="match status" value="1"/>
</dbReference>
<keyword evidence="4" id="KW-1185">Reference proteome</keyword>
<name>A0A401ZNS3_9CHLR</name>
<reference evidence="4" key="1">
    <citation type="submission" date="2018-12" db="EMBL/GenBank/DDBJ databases">
        <title>Tengunoibacter tsumagoiensis gen. nov., sp. nov., Dictyobacter kobayashii sp. nov., D. alpinus sp. nov., and D. joshuensis sp. nov. and description of Dictyobacteraceae fam. nov. within the order Ktedonobacterales isolated from Tengu-no-mugimeshi.</title>
        <authorList>
            <person name="Wang C.M."/>
            <person name="Zheng Y."/>
            <person name="Sakai Y."/>
            <person name="Toyoda A."/>
            <person name="Minakuchi Y."/>
            <person name="Abe K."/>
            <person name="Yokota A."/>
            <person name="Yabe S."/>
        </authorList>
    </citation>
    <scope>NUCLEOTIDE SEQUENCE [LARGE SCALE GENOMIC DNA]</scope>
    <source>
        <strain evidence="4">S-27</strain>
    </source>
</reference>
<dbReference type="Pfam" id="PF06210">
    <property type="entry name" value="DUF1003"/>
    <property type="match status" value="1"/>
</dbReference>
<dbReference type="Proteomes" id="UP000287224">
    <property type="component" value="Unassembled WGS sequence"/>
</dbReference>
<feature type="region of interest" description="Disordered" evidence="1">
    <location>
        <begin position="1"/>
        <end position="22"/>
    </location>
</feature>
<gene>
    <name evidence="3" type="ORF">KDAU_58480</name>
</gene>
<evidence type="ECO:0000256" key="2">
    <source>
        <dbReference type="SAM" id="Phobius"/>
    </source>
</evidence>
<protein>
    <recommendedName>
        <fullName evidence="5">Cyclic nucleotide-binding protein</fullName>
    </recommendedName>
</protein>
<keyword evidence="2" id="KW-1133">Transmembrane helix</keyword>
<dbReference type="AlphaFoldDB" id="A0A401ZNS3"/>
<feature type="transmembrane region" description="Helical" evidence="2">
    <location>
        <begin position="101"/>
        <end position="123"/>
    </location>
</feature>
<keyword evidence="2" id="KW-0472">Membrane</keyword>
<dbReference type="PANTHER" id="PTHR41386">
    <property type="entry name" value="INTEGRAL MEMBRANE PROTEIN-RELATED"/>
    <property type="match status" value="1"/>
</dbReference>
<proteinExistence type="predicted"/>
<evidence type="ECO:0000313" key="4">
    <source>
        <dbReference type="Proteomes" id="UP000287224"/>
    </source>
</evidence>
<dbReference type="InterPro" id="IPR010406">
    <property type="entry name" value="DUF1003"/>
</dbReference>
<feature type="transmembrane region" description="Helical" evidence="2">
    <location>
        <begin position="65"/>
        <end position="89"/>
    </location>
</feature>
<evidence type="ECO:0008006" key="5">
    <source>
        <dbReference type="Google" id="ProtNLM"/>
    </source>
</evidence>
<dbReference type="RefSeq" id="WP_126601049.1">
    <property type="nucleotide sequence ID" value="NZ_BIFQ01000002.1"/>
</dbReference>
<keyword evidence="2" id="KW-0812">Transmembrane</keyword>
<feature type="compositionally biased region" description="Polar residues" evidence="1">
    <location>
        <begin position="1"/>
        <end position="20"/>
    </location>
</feature>
<evidence type="ECO:0000313" key="3">
    <source>
        <dbReference type="EMBL" id="GCE08519.1"/>
    </source>
</evidence>